<dbReference type="EMBL" id="DVLP01000258">
    <property type="protein sequence ID" value="HIT75636.1"/>
    <property type="molecule type" value="Genomic_DNA"/>
</dbReference>
<name>A0A9D1GY23_9ACTN</name>
<reference evidence="7" key="2">
    <citation type="journal article" date="2021" name="PeerJ">
        <title>Extensive microbial diversity within the chicken gut microbiome revealed by metagenomics and culture.</title>
        <authorList>
            <person name="Gilroy R."/>
            <person name="Ravi A."/>
            <person name="Getino M."/>
            <person name="Pursley I."/>
            <person name="Horton D.L."/>
            <person name="Alikhan N.F."/>
            <person name="Baker D."/>
            <person name="Gharbi K."/>
            <person name="Hall N."/>
            <person name="Watson M."/>
            <person name="Adriaenssens E.M."/>
            <person name="Foster-Nyarko E."/>
            <person name="Jarju S."/>
            <person name="Secka A."/>
            <person name="Antonio M."/>
            <person name="Oren A."/>
            <person name="Chaudhuri R.R."/>
            <person name="La Ragione R."/>
            <person name="Hildebrand F."/>
            <person name="Pallen M.J."/>
        </authorList>
    </citation>
    <scope>NUCLEOTIDE SEQUENCE</scope>
    <source>
        <strain evidence="7">ChiGjej1B1-24693</strain>
    </source>
</reference>
<accession>A0A9D1GY23</accession>
<gene>
    <name evidence="7" type="ORF">IAA98_08635</name>
</gene>
<feature type="non-terminal residue" evidence="7">
    <location>
        <position position="1"/>
    </location>
</feature>
<evidence type="ECO:0000256" key="5">
    <source>
        <dbReference type="ARBA" id="ARBA00023288"/>
    </source>
</evidence>
<dbReference type="PANTHER" id="PTHR43649">
    <property type="entry name" value="ARABINOSE-BINDING PROTEIN-RELATED"/>
    <property type="match status" value="1"/>
</dbReference>
<keyword evidence="2" id="KW-0732">Signal</keyword>
<dbReference type="AlphaFoldDB" id="A0A9D1GY23"/>
<comment type="caution">
    <text evidence="7">The sequence shown here is derived from an EMBL/GenBank/DDBJ whole genome shotgun (WGS) entry which is preliminary data.</text>
</comment>
<dbReference type="SUPFAM" id="SSF53850">
    <property type="entry name" value="Periplasmic binding protein-like II"/>
    <property type="match status" value="1"/>
</dbReference>
<sequence>AYTALPYPGEATVPEKPGRGGEMETFTITWGAPPKLAEDGNQWHQAINEALGVDLMPIIVPAQTYGDKLVTTIASGSIPEITTNEPSYRGRAARKYMPQGVFHDLRNFLGGDKVLDYPNLAMVPSFAWENSRIEGALYGVPCYRNQTVGGAIAYRQDWAEKGGFGDRPTNLDEWGKWLKAIKDGGGDKAYVTATLDQTLSMAGFQVHGVCNNWVVQDGKLVKDLETEEYEAGLAFAAQMWKDGLVHPNMLTLTPNPAEFRGQFYAGRVGMTNQNLDGYFGPNGELAQLKQRDPDADAQVMVPPGMDGGPGVVYPDLGFYCMLSIPSSVTDEERIHEILGVMNFLAAPMGSKEYYLVRYGVEGHNYTIEDGSIVQTTDEEIRLESFLSQLGAFNQGFYYAGAPAEEALAAQKVAEEMVPAFVADPTTGLDSEASFSKGDALSSMVTDYQGGIVTGRRDLSELEDLRKRWRDAGGDQMRSEFEEQL</sequence>
<dbReference type="PANTHER" id="PTHR43649:SF33">
    <property type="entry name" value="POLYGALACTURONAN_RHAMNOGALACTURONAN-BINDING PROTEIN YTCQ"/>
    <property type="match status" value="1"/>
</dbReference>
<organism evidence="7 8">
    <name type="scientific">Candidatus Avipropionibacterium avicola</name>
    <dbReference type="NCBI Taxonomy" id="2840701"/>
    <lineage>
        <taxon>Bacteria</taxon>
        <taxon>Bacillati</taxon>
        <taxon>Actinomycetota</taxon>
        <taxon>Actinomycetes</taxon>
        <taxon>Propionibacteriales</taxon>
        <taxon>Propionibacteriaceae</taxon>
        <taxon>Propionibacteriaceae incertae sedis</taxon>
        <taxon>Candidatus Avipropionibacterium</taxon>
    </lineage>
</organism>
<evidence type="ECO:0000313" key="7">
    <source>
        <dbReference type="EMBL" id="HIT75636.1"/>
    </source>
</evidence>
<dbReference type="InterPro" id="IPR006059">
    <property type="entry name" value="SBP"/>
</dbReference>
<proteinExistence type="predicted"/>
<keyword evidence="1" id="KW-1003">Cell membrane</keyword>
<evidence type="ECO:0000256" key="1">
    <source>
        <dbReference type="ARBA" id="ARBA00022475"/>
    </source>
</evidence>
<dbReference type="Gene3D" id="3.40.190.10">
    <property type="entry name" value="Periplasmic binding protein-like II"/>
    <property type="match status" value="2"/>
</dbReference>
<evidence type="ECO:0000256" key="3">
    <source>
        <dbReference type="ARBA" id="ARBA00023136"/>
    </source>
</evidence>
<evidence type="ECO:0000256" key="6">
    <source>
        <dbReference type="SAM" id="MobiDB-lite"/>
    </source>
</evidence>
<feature type="region of interest" description="Disordered" evidence="6">
    <location>
        <begin position="1"/>
        <end position="21"/>
    </location>
</feature>
<reference evidence="7" key="1">
    <citation type="submission" date="2020-10" db="EMBL/GenBank/DDBJ databases">
        <authorList>
            <person name="Gilroy R."/>
        </authorList>
    </citation>
    <scope>NUCLEOTIDE SEQUENCE</scope>
    <source>
        <strain evidence="7">ChiGjej1B1-24693</strain>
    </source>
</reference>
<protein>
    <submittedName>
        <fullName evidence="7">Extracellular solute-binding protein</fullName>
    </submittedName>
</protein>
<keyword evidence="4" id="KW-0564">Palmitate</keyword>
<dbReference type="InterPro" id="IPR050490">
    <property type="entry name" value="Bact_solute-bd_prot1"/>
</dbReference>
<keyword evidence="5" id="KW-0449">Lipoprotein</keyword>
<evidence type="ECO:0000313" key="8">
    <source>
        <dbReference type="Proteomes" id="UP000886842"/>
    </source>
</evidence>
<evidence type="ECO:0000256" key="4">
    <source>
        <dbReference type="ARBA" id="ARBA00023139"/>
    </source>
</evidence>
<keyword evidence="3" id="KW-0472">Membrane</keyword>
<evidence type="ECO:0000256" key="2">
    <source>
        <dbReference type="ARBA" id="ARBA00022729"/>
    </source>
</evidence>
<dbReference type="Pfam" id="PF13416">
    <property type="entry name" value="SBP_bac_8"/>
    <property type="match status" value="1"/>
</dbReference>
<dbReference type="Proteomes" id="UP000886842">
    <property type="component" value="Unassembled WGS sequence"/>
</dbReference>